<evidence type="ECO:0000313" key="2">
    <source>
        <dbReference type="Proteomes" id="UP000772151"/>
    </source>
</evidence>
<name>A0A927WM31_SELRU</name>
<dbReference type="AlphaFoldDB" id="A0A927WM31"/>
<dbReference type="EMBL" id="SVCA01000005">
    <property type="protein sequence ID" value="MBE6085263.1"/>
    <property type="molecule type" value="Genomic_DNA"/>
</dbReference>
<sequence length="81" mass="9476">MADKGNIRAKLDSEILDVAFSYEDEEVFIMPRGSKIYDVWYGTGENEVKKTYTSLEDLMTDKFYNGKSLEEIADRIKVKYY</sequence>
<comment type="caution">
    <text evidence="1">The sequence shown here is derived from an EMBL/GenBank/DDBJ whole genome shotgun (WGS) entry which is preliminary data.</text>
</comment>
<proteinExistence type="predicted"/>
<gene>
    <name evidence="1" type="ORF">E7203_07345</name>
</gene>
<dbReference type="Proteomes" id="UP000772151">
    <property type="component" value="Unassembled WGS sequence"/>
</dbReference>
<accession>A0A927WM31</accession>
<reference evidence="1" key="1">
    <citation type="submission" date="2019-04" db="EMBL/GenBank/DDBJ databases">
        <title>Evolution of Biomass-Degrading Anaerobic Consortia Revealed by Metagenomics.</title>
        <authorList>
            <person name="Peng X."/>
        </authorList>
    </citation>
    <scope>NUCLEOTIDE SEQUENCE</scope>
    <source>
        <strain evidence="1">SIG242</strain>
    </source>
</reference>
<organism evidence="1 2">
    <name type="scientific">Selenomonas ruminantium</name>
    <dbReference type="NCBI Taxonomy" id="971"/>
    <lineage>
        <taxon>Bacteria</taxon>
        <taxon>Bacillati</taxon>
        <taxon>Bacillota</taxon>
        <taxon>Negativicutes</taxon>
        <taxon>Selenomonadales</taxon>
        <taxon>Selenomonadaceae</taxon>
        <taxon>Selenomonas</taxon>
    </lineage>
</organism>
<evidence type="ECO:0000313" key="1">
    <source>
        <dbReference type="EMBL" id="MBE6085263.1"/>
    </source>
</evidence>
<protein>
    <submittedName>
        <fullName evidence="1">Uncharacterized protein</fullName>
    </submittedName>
</protein>
<dbReference type="RefSeq" id="WP_303669353.1">
    <property type="nucleotide sequence ID" value="NZ_SVCA01000005.1"/>
</dbReference>